<comment type="similarity">
    <text evidence="1">Belongs to the SNF2/RAD54 helicase family. RAD16 subfamily.</text>
</comment>
<dbReference type="PANTHER" id="PTHR45626:SF16">
    <property type="entry name" value="ATP-DEPENDENT HELICASE ULS1"/>
    <property type="match status" value="1"/>
</dbReference>
<keyword evidence="4" id="KW-0347">Helicase</keyword>
<sequence>MTPVVDLTDSRPGSGASQPQSRNNAPCDSQATQQYNCAAGADQDTGTSVPAQPAQPPAAGAQTSTSQEAGLQVTVQCGTRQGILFLPEKQDPTARARERRGQIRDCPHFRFLCGSLPWDSSPHSFTCANCQCMVCHEPAPCPRWETGNHPHCEAHADDPVYEELAKEAAKARLEQRNAAGSNQEPAAPNADAQAAKGDAEEQDDTDSPADAAFDEASPDDLDGMNAMLDGLKQDKTKQATPPPGTLKPELHTYQKHALAWMLDREASRAGPRGGLLADEQGLGKTVQMLALICTNVPKPHEARLALRNAEQGGKNMELHVLGSAARAARAAQLGVGLSSRPAPGSGGGTPASSSTPGVFRAFNPASSSGQKRKAPEASMGCGRGDSCTCIICKSAREKRIKEVQAEIKEQERHRKAAAAKAKAAAAATGHQANQHAPTAPTLTSRDGQPPRRTLVVCPLGVAHQWMDEINSKTPHLSTILYHGPNRKAYTPPILASTDVVVTTYDILAIEHETSPLGAIFRVNWFRCILDEAHLIRNRRTFISQASCALQAINRWCLTGTPIVNKALDIHAIFVYLQYRPLCNIMQFNKFIGNKIQKRRGARYGPNQRSREQGYKELRVALGAIMLRRKKDTMIDGRPIVVLPPKITKVVELEFSPQELAFYTALEKRQQDKLQDLLDESGGRVGSNYANILVLLLRMRQACTHPSLAKAKEGWHNWTEEDDDEEGSGNGNTDTGALTAAKKQELLQKLAMGVASECPVCFDATENAVVTVCAHGPFCRECIMRCLGGDTGRCPLCRGDVQASQVYSFGDLAPPGSLQRSRLRASSSEDGEDADIGEGPSNDDADHPMEEQDDEAVLEDRAFMGITSTKLTAVVNQLLESRREDEAFNTATTPEEPQATKTIVFSYFTKALDMLGSQLDSADLPYQRLDGSMSLAMRSASIATFRDDPKARVLLCSTKAAALGLNLTCACRVIILDVWWNAAFEDQASDRAHRLGQIRPVEVTKYIMKSGSLESTVEQRILIMQEEKRQIAEAALASGSAAAATRLNLRDLCRLFGIRSGNDGRRAPRPGAVRS</sequence>
<dbReference type="InterPro" id="IPR001650">
    <property type="entry name" value="Helicase_C-like"/>
</dbReference>
<evidence type="ECO:0000256" key="1">
    <source>
        <dbReference type="ARBA" id="ARBA00008438"/>
    </source>
</evidence>
<dbReference type="Pfam" id="PF13920">
    <property type="entry name" value="zf-C3HC4_3"/>
    <property type="match status" value="1"/>
</dbReference>
<feature type="compositionally biased region" description="Low complexity" evidence="7">
    <location>
        <begin position="418"/>
        <end position="427"/>
    </location>
</feature>
<dbReference type="InterPro" id="IPR001841">
    <property type="entry name" value="Znf_RING"/>
</dbReference>
<dbReference type="GO" id="GO:0005524">
    <property type="term" value="F:ATP binding"/>
    <property type="evidence" value="ECO:0007669"/>
    <property type="project" value="UniProtKB-KW"/>
</dbReference>
<evidence type="ECO:0000256" key="5">
    <source>
        <dbReference type="ARBA" id="ARBA00022840"/>
    </source>
</evidence>
<feature type="domain" description="RING-type" evidence="8">
    <location>
        <begin position="757"/>
        <end position="797"/>
    </location>
</feature>
<dbReference type="InterPro" id="IPR014001">
    <property type="entry name" value="Helicase_ATP-bd"/>
</dbReference>
<dbReference type="GO" id="GO:0004386">
    <property type="term" value="F:helicase activity"/>
    <property type="evidence" value="ECO:0007669"/>
    <property type="project" value="UniProtKB-KW"/>
</dbReference>
<gene>
    <name evidence="11" type="ORF">WJX73_001738</name>
</gene>
<dbReference type="Gene3D" id="3.40.50.300">
    <property type="entry name" value="P-loop containing nucleotide triphosphate hydrolases"/>
    <property type="match status" value="2"/>
</dbReference>
<dbReference type="PROSITE" id="PS50089">
    <property type="entry name" value="ZF_RING_2"/>
    <property type="match status" value="1"/>
</dbReference>
<feature type="domain" description="Helicase ATP-binding" evidence="9">
    <location>
        <begin position="413"/>
        <end position="579"/>
    </location>
</feature>
<evidence type="ECO:0000256" key="3">
    <source>
        <dbReference type="ARBA" id="ARBA00022801"/>
    </source>
</evidence>
<feature type="compositionally biased region" description="Acidic residues" evidence="7">
    <location>
        <begin position="200"/>
        <end position="222"/>
    </location>
</feature>
<feature type="compositionally biased region" description="Polar residues" evidence="7">
    <location>
        <begin position="430"/>
        <end position="446"/>
    </location>
</feature>
<keyword evidence="2" id="KW-0547">Nucleotide-binding</keyword>
<evidence type="ECO:0000259" key="9">
    <source>
        <dbReference type="PROSITE" id="PS51192"/>
    </source>
</evidence>
<dbReference type="SUPFAM" id="SSF57850">
    <property type="entry name" value="RING/U-box"/>
    <property type="match status" value="1"/>
</dbReference>
<evidence type="ECO:0000256" key="2">
    <source>
        <dbReference type="ARBA" id="ARBA00022741"/>
    </source>
</evidence>
<keyword evidence="5" id="KW-0067">ATP-binding</keyword>
<evidence type="ECO:0000256" key="6">
    <source>
        <dbReference type="PROSITE-ProRule" id="PRU00175"/>
    </source>
</evidence>
<reference evidence="11 12" key="1">
    <citation type="journal article" date="2024" name="Nat. Commun.">
        <title>Phylogenomics reveals the evolutionary origins of lichenization in chlorophyte algae.</title>
        <authorList>
            <person name="Puginier C."/>
            <person name="Libourel C."/>
            <person name="Otte J."/>
            <person name="Skaloud P."/>
            <person name="Haon M."/>
            <person name="Grisel S."/>
            <person name="Petersen M."/>
            <person name="Berrin J.G."/>
            <person name="Delaux P.M."/>
            <person name="Dal Grande F."/>
            <person name="Keller J."/>
        </authorList>
    </citation>
    <scope>NUCLEOTIDE SEQUENCE [LARGE SCALE GENOMIC DNA]</scope>
    <source>
        <strain evidence="11 12">SAG 2036</strain>
    </source>
</reference>
<proteinExistence type="inferred from homology"/>
<dbReference type="GO" id="GO:0016787">
    <property type="term" value="F:hydrolase activity"/>
    <property type="evidence" value="ECO:0007669"/>
    <property type="project" value="UniProtKB-KW"/>
</dbReference>
<feature type="region of interest" description="Disordered" evidence="7">
    <location>
        <begin position="336"/>
        <end position="382"/>
    </location>
</feature>
<feature type="region of interest" description="Disordered" evidence="7">
    <location>
        <begin position="1"/>
        <end position="67"/>
    </location>
</feature>
<dbReference type="CDD" id="cd18793">
    <property type="entry name" value="SF2_C_SNF"/>
    <property type="match status" value="1"/>
</dbReference>
<feature type="compositionally biased region" description="Low complexity" evidence="7">
    <location>
        <begin position="182"/>
        <end position="196"/>
    </location>
</feature>
<keyword evidence="3" id="KW-0378">Hydrolase</keyword>
<feature type="compositionally biased region" description="Polar residues" evidence="7">
    <location>
        <begin position="15"/>
        <end position="36"/>
    </location>
</feature>
<dbReference type="InterPro" id="IPR027417">
    <property type="entry name" value="P-loop_NTPase"/>
</dbReference>
<dbReference type="Gene3D" id="3.30.40.10">
    <property type="entry name" value="Zinc/RING finger domain, C3HC4 (zinc finger)"/>
    <property type="match status" value="1"/>
</dbReference>
<evidence type="ECO:0000259" key="8">
    <source>
        <dbReference type="PROSITE" id="PS50089"/>
    </source>
</evidence>
<dbReference type="Pfam" id="PF00176">
    <property type="entry name" value="SNF2-rel_dom"/>
    <property type="match status" value="1"/>
</dbReference>
<evidence type="ECO:0000256" key="4">
    <source>
        <dbReference type="ARBA" id="ARBA00022806"/>
    </source>
</evidence>
<dbReference type="GO" id="GO:0008270">
    <property type="term" value="F:zinc ion binding"/>
    <property type="evidence" value="ECO:0007669"/>
    <property type="project" value="UniProtKB-KW"/>
</dbReference>
<keyword evidence="12" id="KW-1185">Reference proteome</keyword>
<dbReference type="InterPro" id="IPR000330">
    <property type="entry name" value="SNF2_N"/>
</dbReference>
<dbReference type="GO" id="GO:0008094">
    <property type="term" value="F:ATP-dependent activity, acting on DNA"/>
    <property type="evidence" value="ECO:0007669"/>
    <property type="project" value="TreeGrafter"/>
</dbReference>
<organism evidence="11 12">
    <name type="scientific">Symbiochloris irregularis</name>
    <dbReference type="NCBI Taxonomy" id="706552"/>
    <lineage>
        <taxon>Eukaryota</taxon>
        <taxon>Viridiplantae</taxon>
        <taxon>Chlorophyta</taxon>
        <taxon>core chlorophytes</taxon>
        <taxon>Trebouxiophyceae</taxon>
        <taxon>Trebouxiales</taxon>
        <taxon>Trebouxiaceae</taxon>
        <taxon>Symbiochloris</taxon>
    </lineage>
</organism>
<accession>A0AAW1P511</accession>
<dbReference type="PROSITE" id="PS51192">
    <property type="entry name" value="HELICASE_ATP_BIND_1"/>
    <property type="match status" value="1"/>
</dbReference>
<dbReference type="InterPro" id="IPR013083">
    <property type="entry name" value="Znf_RING/FYVE/PHD"/>
</dbReference>
<dbReference type="PROSITE" id="PS51194">
    <property type="entry name" value="HELICASE_CTER"/>
    <property type="match status" value="1"/>
</dbReference>
<dbReference type="Pfam" id="PF00271">
    <property type="entry name" value="Helicase_C"/>
    <property type="match status" value="1"/>
</dbReference>
<dbReference type="GO" id="GO:0006281">
    <property type="term" value="P:DNA repair"/>
    <property type="evidence" value="ECO:0007669"/>
    <property type="project" value="TreeGrafter"/>
</dbReference>
<dbReference type="SMART" id="SM00490">
    <property type="entry name" value="HELICc"/>
    <property type="match status" value="1"/>
</dbReference>
<evidence type="ECO:0000259" key="10">
    <source>
        <dbReference type="PROSITE" id="PS51194"/>
    </source>
</evidence>
<dbReference type="GO" id="GO:0005634">
    <property type="term" value="C:nucleus"/>
    <property type="evidence" value="ECO:0007669"/>
    <property type="project" value="TreeGrafter"/>
</dbReference>
<dbReference type="Gene3D" id="3.40.50.10810">
    <property type="entry name" value="Tandem AAA-ATPase domain"/>
    <property type="match status" value="2"/>
</dbReference>
<dbReference type="InterPro" id="IPR038718">
    <property type="entry name" value="SNF2-like_sf"/>
</dbReference>
<keyword evidence="6" id="KW-0479">Metal-binding</keyword>
<dbReference type="InterPro" id="IPR050628">
    <property type="entry name" value="SNF2_RAD54_helicase_TF"/>
</dbReference>
<protein>
    <submittedName>
        <fullName evidence="11">Uncharacterized protein</fullName>
    </submittedName>
</protein>
<keyword evidence="6" id="KW-0863">Zinc-finger</keyword>
<dbReference type="SUPFAM" id="SSF52540">
    <property type="entry name" value="P-loop containing nucleoside triphosphate hydrolases"/>
    <property type="match status" value="2"/>
</dbReference>
<dbReference type="AlphaFoldDB" id="A0AAW1P511"/>
<keyword evidence="6" id="KW-0862">Zinc</keyword>
<feature type="region of interest" description="Disordered" evidence="7">
    <location>
        <begin position="411"/>
        <end position="448"/>
    </location>
</feature>
<evidence type="ECO:0000256" key="7">
    <source>
        <dbReference type="SAM" id="MobiDB-lite"/>
    </source>
</evidence>
<dbReference type="SMART" id="SM00487">
    <property type="entry name" value="DEXDc"/>
    <property type="match status" value="1"/>
</dbReference>
<dbReference type="CDD" id="cd18008">
    <property type="entry name" value="DEXDc_SHPRH-like"/>
    <property type="match status" value="1"/>
</dbReference>
<name>A0AAW1P511_9CHLO</name>
<feature type="region of interest" description="Disordered" evidence="7">
    <location>
        <begin position="816"/>
        <end position="852"/>
    </location>
</feature>
<dbReference type="EMBL" id="JALJOQ010000043">
    <property type="protein sequence ID" value="KAK9805404.1"/>
    <property type="molecule type" value="Genomic_DNA"/>
</dbReference>
<dbReference type="SMART" id="SM00184">
    <property type="entry name" value="RING"/>
    <property type="match status" value="1"/>
</dbReference>
<feature type="compositionally biased region" description="Low complexity" evidence="7">
    <location>
        <begin position="816"/>
        <end position="827"/>
    </location>
</feature>
<dbReference type="Proteomes" id="UP001465755">
    <property type="component" value="Unassembled WGS sequence"/>
</dbReference>
<feature type="region of interest" description="Disordered" evidence="7">
    <location>
        <begin position="713"/>
        <end position="735"/>
    </location>
</feature>
<feature type="region of interest" description="Disordered" evidence="7">
    <location>
        <begin position="171"/>
        <end position="226"/>
    </location>
</feature>
<comment type="caution">
    <text evidence="11">The sequence shown here is derived from an EMBL/GenBank/DDBJ whole genome shotgun (WGS) entry which is preliminary data.</text>
</comment>
<dbReference type="InterPro" id="IPR049730">
    <property type="entry name" value="SNF2/RAD54-like_C"/>
</dbReference>
<dbReference type="PANTHER" id="PTHR45626">
    <property type="entry name" value="TRANSCRIPTION TERMINATION FACTOR 2-RELATED"/>
    <property type="match status" value="1"/>
</dbReference>
<feature type="domain" description="Helicase C-terminal" evidence="10">
    <location>
        <begin position="873"/>
        <end position="1041"/>
    </location>
</feature>
<evidence type="ECO:0000313" key="11">
    <source>
        <dbReference type="EMBL" id="KAK9805404.1"/>
    </source>
</evidence>
<evidence type="ECO:0000313" key="12">
    <source>
        <dbReference type="Proteomes" id="UP001465755"/>
    </source>
</evidence>